<reference evidence="5" key="1">
    <citation type="journal article" date="2020" name="Stud. Mycol.">
        <title>101 Dothideomycetes genomes: a test case for predicting lifestyles and emergence of pathogens.</title>
        <authorList>
            <person name="Haridas S."/>
            <person name="Albert R."/>
            <person name="Binder M."/>
            <person name="Bloem J."/>
            <person name="Labutti K."/>
            <person name="Salamov A."/>
            <person name="Andreopoulos B."/>
            <person name="Baker S."/>
            <person name="Barry K."/>
            <person name="Bills G."/>
            <person name="Bluhm B."/>
            <person name="Cannon C."/>
            <person name="Castanera R."/>
            <person name="Culley D."/>
            <person name="Daum C."/>
            <person name="Ezra D."/>
            <person name="Gonzalez J."/>
            <person name="Henrissat B."/>
            <person name="Kuo A."/>
            <person name="Liang C."/>
            <person name="Lipzen A."/>
            <person name="Lutzoni F."/>
            <person name="Magnuson J."/>
            <person name="Mondo S."/>
            <person name="Nolan M."/>
            <person name="Ohm R."/>
            <person name="Pangilinan J."/>
            <person name="Park H.-J."/>
            <person name="Ramirez L."/>
            <person name="Alfaro M."/>
            <person name="Sun H."/>
            <person name="Tritt A."/>
            <person name="Yoshinaga Y."/>
            <person name="Zwiers L.-H."/>
            <person name="Turgeon B."/>
            <person name="Goodwin S."/>
            <person name="Spatafora J."/>
            <person name="Crous P."/>
            <person name="Grigoriev I."/>
        </authorList>
    </citation>
    <scope>NUCLEOTIDE SEQUENCE</scope>
    <source>
        <strain evidence="5">CBS 175.79</strain>
    </source>
</reference>
<name>A0A6A5X672_9PLEO</name>
<feature type="compositionally biased region" description="Basic residues" evidence="4">
    <location>
        <begin position="11"/>
        <end position="22"/>
    </location>
</feature>
<feature type="compositionally biased region" description="Basic and acidic residues" evidence="4">
    <location>
        <begin position="199"/>
        <end position="231"/>
    </location>
</feature>
<evidence type="ECO:0008006" key="7">
    <source>
        <dbReference type="Google" id="ProtNLM"/>
    </source>
</evidence>
<evidence type="ECO:0000256" key="3">
    <source>
        <dbReference type="ARBA" id="ARBA00023242"/>
    </source>
</evidence>
<dbReference type="EMBL" id="ML978083">
    <property type="protein sequence ID" value="KAF2008449.1"/>
    <property type="molecule type" value="Genomic_DNA"/>
</dbReference>
<organism evidence="5 6">
    <name type="scientific">Aaosphaeria arxii CBS 175.79</name>
    <dbReference type="NCBI Taxonomy" id="1450172"/>
    <lineage>
        <taxon>Eukaryota</taxon>
        <taxon>Fungi</taxon>
        <taxon>Dikarya</taxon>
        <taxon>Ascomycota</taxon>
        <taxon>Pezizomycotina</taxon>
        <taxon>Dothideomycetes</taxon>
        <taxon>Pleosporomycetidae</taxon>
        <taxon>Pleosporales</taxon>
        <taxon>Pleosporales incertae sedis</taxon>
        <taxon>Aaosphaeria</taxon>
    </lineage>
</organism>
<evidence type="ECO:0000256" key="1">
    <source>
        <dbReference type="ARBA" id="ARBA00004123"/>
    </source>
</evidence>
<dbReference type="InterPro" id="IPR010756">
    <property type="entry name" value="Tls1-like"/>
</dbReference>
<dbReference type="GO" id="GO:0005681">
    <property type="term" value="C:spliceosomal complex"/>
    <property type="evidence" value="ECO:0007669"/>
    <property type="project" value="TreeGrafter"/>
</dbReference>
<evidence type="ECO:0000313" key="6">
    <source>
        <dbReference type="Proteomes" id="UP000799778"/>
    </source>
</evidence>
<feature type="compositionally biased region" description="Basic and acidic residues" evidence="4">
    <location>
        <begin position="288"/>
        <end position="298"/>
    </location>
</feature>
<proteinExistence type="inferred from homology"/>
<dbReference type="RefSeq" id="XP_033376788.1">
    <property type="nucleotide sequence ID" value="XM_033529705.1"/>
</dbReference>
<dbReference type="PANTHER" id="PTHR13486:SF2">
    <property type="entry name" value="SPLICING FACTOR C9ORF78"/>
    <property type="match status" value="1"/>
</dbReference>
<sequence>MEGETTAPPVRFKRRKLAHPRRSTLADNDDAPSDHLATTVQTSNGQSNDHDHDNHEDVPNLKEILRNRRRPHDRLREAARKAEQKSDALVHVEQQDLQPRNETPYVDRFVAQTGQVVGKEDQQMAEYVEARLAEQNHRKYGWPIPDHLQKLLGRLGPTSEGDQEKGQSQRPTTTTDPRLAAGHGKLMEIDLGPEATAKNIERTEQARRRLEGHVEPDAEEPQGKVRLGKDGKPRKRWQKRRNSEDIRRDAMVEAVLRESKLEYFEEAKPAPKPTDPNRDADDAIAEQFRLDFLESIENRHRRAAPPPNAKGAKEHPKGPKLGGSRSARAAMRAQEEQAAKMKK</sequence>
<evidence type="ECO:0000256" key="2">
    <source>
        <dbReference type="ARBA" id="ARBA00007643"/>
    </source>
</evidence>
<dbReference type="AlphaFoldDB" id="A0A6A5X672"/>
<feature type="compositionally biased region" description="Basic and acidic residues" evidence="4">
    <location>
        <begin position="333"/>
        <end position="343"/>
    </location>
</feature>
<dbReference type="PANTHER" id="PTHR13486">
    <property type="entry name" value="TELOMERE LENGTH AND SILENCING PROTEIN 1 TLS1 FAMILY MEMBER"/>
    <property type="match status" value="1"/>
</dbReference>
<feature type="region of interest" description="Disordered" evidence="4">
    <location>
        <begin position="137"/>
        <end position="249"/>
    </location>
</feature>
<feature type="region of interest" description="Disordered" evidence="4">
    <location>
        <begin position="1"/>
        <end position="105"/>
    </location>
</feature>
<feature type="compositionally biased region" description="Basic and acidic residues" evidence="4">
    <location>
        <begin position="48"/>
        <end position="66"/>
    </location>
</feature>
<feature type="compositionally biased region" description="Basic and acidic residues" evidence="4">
    <location>
        <begin position="74"/>
        <end position="94"/>
    </location>
</feature>
<keyword evidence="6" id="KW-1185">Reference proteome</keyword>
<gene>
    <name evidence="5" type="ORF">BU24DRAFT_429304</name>
</gene>
<feature type="compositionally biased region" description="Basic and acidic residues" evidence="4">
    <location>
        <begin position="264"/>
        <end position="281"/>
    </location>
</feature>
<evidence type="ECO:0000256" key="4">
    <source>
        <dbReference type="SAM" id="MobiDB-lite"/>
    </source>
</evidence>
<dbReference type="Proteomes" id="UP000799778">
    <property type="component" value="Unassembled WGS sequence"/>
</dbReference>
<dbReference type="GO" id="GO:0000398">
    <property type="term" value="P:mRNA splicing, via spliceosome"/>
    <property type="evidence" value="ECO:0007669"/>
    <property type="project" value="TreeGrafter"/>
</dbReference>
<accession>A0A6A5X672</accession>
<dbReference type="GeneID" id="54287102"/>
<feature type="compositionally biased region" description="Polar residues" evidence="4">
    <location>
        <begin position="36"/>
        <end position="47"/>
    </location>
</feature>
<dbReference type="Pfam" id="PF07052">
    <property type="entry name" value="Hep_59"/>
    <property type="match status" value="1"/>
</dbReference>
<protein>
    <recommendedName>
        <fullName evidence="7">Hepatocellular carcinoma-associated antigen 59-domain-containing protein</fullName>
    </recommendedName>
</protein>
<comment type="similarity">
    <text evidence="2">Belongs to the TLS1 family.</text>
</comment>
<dbReference type="OrthoDB" id="5627at2759"/>
<feature type="region of interest" description="Disordered" evidence="4">
    <location>
        <begin position="264"/>
        <end position="343"/>
    </location>
</feature>
<comment type="subcellular location">
    <subcellularLocation>
        <location evidence="1">Nucleus</location>
    </subcellularLocation>
</comment>
<evidence type="ECO:0000313" key="5">
    <source>
        <dbReference type="EMBL" id="KAF2008449.1"/>
    </source>
</evidence>
<keyword evidence="3" id="KW-0539">Nucleus</keyword>